<gene>
    <name evidence="2" type="ORF">EubceDRAFT1_2838</name>
</gene>
<accession>I5AXL4</accession>
<keyword evidence="3" id="KW-1185">Reference proteome</keyword>
<dbReference type="HOGENOM" id="CLU_1426042_0_0_9"/>
<proteinExistence type="predicted"/>
<protein>
    <submittedName>
        <fullName evidence="2">Uncharacterized protein</fullName>
    </submittedName>
</protein>
<dbReference type="Proteomes" id="UP000005753">
    <property type="component" value="Chromosome"/>
</dbReference>
<dbReference type="eggNOG" id="ENOG5031JVE">
    <property type="taxonomic scope" value="Bacteria"/>
</dbReference>
<reference evidence="2 3" key="1">
    <citation type="submission" date="2010-08" db="EMBL/GenBank/DDBJ databases">
        <authorList>
            <consortium name="US DOE Joint Genome Institute (JGI-PGF)"/>
            <person name="Lucas S."/>
            <person name="Copeland A."/>
            <person name="Lapidus A."/>
            <person name="Cheng J.-F."/>
            <person name="Bruce D."/>
            <person name="Goodwin L."/>
            <person name="Pitluck S."/>
            <person name="Land M.L."/>
            <person name="Hauser L."/>
            <person name="Chang Y.-J."/>
            <person name="Anderson I.J."/>
            <person name="Johnson E."/>
            <person name="Mulhopadhyay B."/>
            <person name="Kyrpides N."/>
            <person name="Woyke T.J."/>
        </authorList>
    </citation>
    <scope>NUCLEOTIDE SEQUENCE [LARGE SCALE GENOMIC DNA]</scope>
    <source>
        <strain evidence="2 3">6</strain>
    </source>
</reference>
<reference evidence="2 3" key="2">
    <citation type="submission" date="2012-02" db="EMBL/GenBank/DDBJ databases">
        <title>Improved High-Quality Draft sequence of Eubacterium cellulosolvens 6.</title>
        <authorList>
            <consortium name="US DOE Joint Genome Institute"/>
            <person name="Lucas S."/>
            <person name="Han J."/>
            <person name="Lapidus A."/>
            <person name="Cheng J.-F."/>
            <person name="Goodwin L."/>
            <person name="Pitluck S."/>
            <person name="Peters L."/>
            <person name="Mikhailova N."/>
            <person name="Gu W."/>
            <person name="Detter J.C."/>
            <person name="Han C."/>
            <person name="Tapia R."/>
            <person name="Land M."/>
            <person name="Hauser L."/>
            <person name="Kyrpides N."/>
            <person name="Ivanova N."/>
            <person name="Pagani I."/>
            <person name="Johnson E."/>
            <person name="Mukhopadhyay B."/>
            <person name="Anderson I."/>
            <person name="Woyke T."/>
        </authorList>
    </citation>
    <scope>NUCLEOTIDE SEQUENCE [LARGE SCALE GENOMIC DNA]</scope>
    <source>
        <strain evidence="2 3">6</strain>
    </source>
</reference>
<evidence type="ECO:0000256" key="1">
    <source>
        <dbReference type="SAM" id="SignalP"/>
    </source>
</evidence>
<dbReference type="OrthoDB" id="1849839at2"/>
<evidence type="ECO:0000313" key="3">
    <source>
        <dbReference type="Proteomes" id="UP000005753"/>
    </source>
</evidence>
<name>I5AXL4_EUBC6</name>
<feature type="signal peptide" evidence="1">
    <location>
        <begin position="1"/>
        <end position="22"/>
    </location>
</feature>
<feature type="chain" id="PRO_5039031522" evidence="1">
    <location>
        <begin position="23"/>
        <end position="190"/>
    </location>
</feature>
<organism evidence="2 3">
    <name type="scientific">Eubacterium cellulosolvens (strain ATCC 43171 / JCM 9499 / 6)</name>
    <name type="common">Cillobacterium cellulosolvens</name>
    <dbReference type="NCBI Taxonomy" id="633697"/>
    <lineage>
        <taxon>Bacteria</taxon>
        <taxon>Bacillati</taxon>
        <taxon>Bacillota</taxon>
        <taxon>Clostridia</taxon>
        <taxon>Eubacteriales</taxon>
        <taxon>Eubacteriaceae</taxon>
        <taxon>Eubacterium</taxon>
    </lineage>
</organism>
<sequence length="190" mass="20852">MKKRLWILAISLLALTAIPGCGFSTGAASTSKEAVVTSSSLIETSSKSDQGMVIVEIPGDMIGNNPDALLEKIKSNDIKVEKNESGGVRYHLTKKQYAQMLKLHEGNIRDMLANQSYPYITEITTNDDFSVFTIKTKSPKPGVYEKSIAKDIFVYAKTYHVFAGQDVTMRADIVNVETGEAIDSYDSSDQ</sequence>
<evidence type="ECO:0000313" key="2">
    <source>
        <dbReference type="EMBL" id="EIM58537.1"/>
    </source>
</evidence>
<dbReference type="STRING" id="633697.EubceDRAFT1_2838"/>
<keyword evidence="1" id="KW-0732">Signal</keyword>
<dbReference type="EMBL" id="CM001487">
    <property type="protein sequence ID" value="EIM58537.1"/>
    <property type="molecule type" value="Genomic_DNA"/>
</dbReference>
<dbReference type="AlphaFoldDB" id="I5AXL4"/>